<evidence type="ECO:0000256" key="7">
    <source>
        <dbReference type="ARBA" id="ARBA00022763"/>
    </source>
</evidence>
<dbReference type="GO" id="GO:0048476">
    <property type="term" value="C:Holliday junction resolvase complex"/>
    <property type="evidence" value="ECO:0007669"/>
    <property type="project" value="UniProtKB-UniRule"/>
</dbReference>
<keyword evidence="10 14" id="KW-0233">DNA recombination</keyword>
<dbReference type="GO" id="GO:0008821">
    <property type="term" value="F:crossover junction DNA endonuclease activity"/>
    <property type="evidence" value="ECO:0007669"/>
    <property type="project" value="UniProtKB-UniRule"/>
</dbReference>
<evidence type="ECO:0000256" key="11">
    <source>
        <dbReference type="ARBA" id="ARBA00023204"/>
    </source>
</evidence>
<keyword evidence="8 14" id="KW-0378">Hydrolase</keyword>
<dbReference type="InterPro" id="IPR047416">
    <property type="entry name" value="XPF_nuclease_Mus81"/>
</dbReference>
<dbReference type="OrthoDB" id="5963188at2759"/>
<feature type="compositionally biased region" description="Low complexity" evidence="15">
    <location>
        <begin position="387"/>
        <end position="409"/>
    </location>
</feature>
<dbReference type="Gene3D" id="3.40.50.10130">
    <property type="match status" value="1"/>
</dbReference>
<dbReference type="GO" id="GO:0048257">
    <property type="term" value="F:3'-flap endonuclease activity"/>
    <property type="evidence" value="ECO:0007669"/>
    <property type="project" value="TreeGrafter"/>
</dbReference>
<feature type="compositionally biased region" description="Low complexity" evidence="15">
    <location>
        <begin position="259"/>
        <end position="277"/>
    </location>
</feature>
<evidence type="ECO:0000256" key="4">
    <source>
        <dbReference type="ARBA" id="ARBA00022722"/>
    </source>
</evidence>
<dbReference type="PANTHER" id="PTHR13451:SF0">
    <property type="entry name" value="CROSSOVER JUNCTION ENDONUCLEASE MUS81"/>
    <property type="match status" value="1"/>
</dbReference>
<evidence type="ECO:0000256" key="12">
    <source>
        <dbReference type="ARBA" id="ARBA00023242"/>
    </source>
</evidence>
<accession>A0A8H7VRZ2</accession>
<dbReference type="GO" id="GO:0031573">
    <property type="term" value="P:mitotic intra-S DNA damage checkpoint signaling"/>
    <property type="evidence" value="ECO:0007669"/>
    <property type="project" value="TreeGrafter"/>
</dbReference>
<dbReference type="InterPro" id="IPR006166">
    <property type="entry name" value="ERCC4_domain"/>
</dbReference>
<reference evidence="17 18" key="1">
    <citation type="submission" date="2020-12" db="EMBL/GenBank/DDBJ databases">
        <title>Metabolic potential, ecology and presence of endohyphal bacteria is reflected in genomic diversity of Mucoromycotina.</title>
        <authorList>
            <person name="Muszewska A."/>
            <person name="Okrasinska A."/>
            <person name="Steczkiewicz K."/>
            <person name="Drgas O."/>
            <person name="Orlowska M."/>
            <person name="Perlinska-Lenart U."/>
            <person name="Aleksandrzak-Piekarczyk T."/>
            <person name="Szatraj K."/>
            <person name="Zielenkiewicz U."/>
            <person name="Pilsyk S."/>
            <person name="Malc E."/>
            <person name="Mieczkowski P."/>
            <person name="Kruszewska J.S."/>
            <person name="Biernat P."/>
            <person name="Pawlowska J."/>
        </authorList>
    </citation>
    <scope>NUCLEOTIDE SEQUENCE [LARGE SCALE GENOMIC DNA]</scope>
    <source>
        <strain evidence="17 18">CBS 142.35</strain>
    </source>
</reference>
<dbReference type="Pfam" id="PF02732">
    <property type="entry name" value="ERCC4"/>
    <property type="match status" value="1"/>
</dbReference>
<feature type="compositionally biased region" description="Low complexity" evidence="15">
    <location>
        <begin position="316"/>
        <end position="341"/>
    </location>
</feature>
<dbReference type="Gene3D" id="1.10.150.110">
    <property type="entry name" value="DNA polymerase beta, N-terminal domain-like"/>
    <property type="match status" value="1"/>
</dbReference>
<evidence type="ECO:0000256" key="13">
    <source>
        <dbReference type="ARBA" id="ARBA00023254"/>
    </source>
</evidence>
<comment type="cofactor">
    <cofactor evidence="1 14">
        <name>Mg(2+)</name>
        <dbReference type="ChEBI" id="CHEBI:18420"/>
    </cofactor>
</comment>
<gene>
    <name evidence="17" type="ORF">INT45_008056</name>
</gene>
<comment type="similarity">
    <text evidence="3 14">Belongs to the XPF family.</text>
</comment>
<dbReference type="GO" id="GO:0006308">
    <property type="term" value="P:DNA catabolic process"/>
    <property type="evidence" value="ECO:0007669"/>
    <property type="project" value="UniProtKB-UniRule"/>
</dbReference>
<feature type="region of interest" description="Disordered" evidence="15">
    <location>
        <begin position="212"/>
        <end position="244"/>
    </location>
</feature>
<dbReference type="InterPro" id="IPR010996">
    <property type="entry name" value="HHH_MUS81"/>
</dbReference>
<feature type="region of interest" description="Disordered" evidence="15">
    <location>
        <begin position="456"/>
        <end position="564"/>
    </location>
</feature>
<dbReference type="Gene3D" id="1.10.150.670">
    <property type="entry name" value="Crossover junction endonuclease EME1, DNA-binding domain"/>
    <property type="match status" value="1"/>
</dbReference>
<dbReference type="GO" id="GO:0000727">
    <property type="term" value="P:double-strand break repair via break-induced replication"/>
    <property type="evidence" value="ECO:0007669"/>
    <property type="project" value="UniProtKB-UniRule"/>
</dbReference>
<dbReference type="FunFam" id="1.10.10.10:FF:000307">
    <property type="entry name" value="Crossover junction endonuclease MUS81"/>
    <property type="match status" value="1"/>
</dbReference>
<evidence type="ECO:0000256" key="14">
    <source>
        <dbReference type="RuleBase" id="RU369042"/>
    </source>
</evidence>
<comment type="subcellular location">
    <subcellularLocation>
        <location evidence="2 14">Nucleus</location>
    </subcellularLocation>
</comment>
<dbReference type="SUPFAM" id="SSF52980">
    <property type="entry name" value="Restriction endonuclease-like"/>
    <property type="match status" value="1"/>
</dbReference>
<dbReference type="GO" id="GO:0046872">
    <property type="term" value="F:metal ion binding"/>
    <property type="evidence" value="ECO:0007669"/>
    <property type="project" value="UniProtKB-UniRule"/>
</dbReference>
<keyword evidence="6 14" id="KW-0255">Endonuclease</keyword>
<evidence type="ECO:0000259" key="16">
    <source>
        <dbReference type="SMART" id="SM00891"/>
    </source>
</evidence>
<evidence type="ECO:0000256" key="1">
    <source>
        <dbReference type="ARBA" id="ARBA00001946"/>
    </source>
</evidence>
<feature type="region of interest" description="Disordered" evidence="15">
    <location>
        <begin position="761"/>
        <end position="780"/>
    </location>
</feature>
<feature type="compositionally biased region" description="Low complexity" evidence="15">
    <location>
        <begin position="457"/>
        <end position="481"/>
    </location>
</feature>
<feature type="region of interest" description="Disordered" evidence="15">
    <location>
        <begin position="259"/>
        <end position="284"/>
    </location>
</feature>
<evidence type="ECO:0000256" key="3">
    <source>
        <dbReference type="ARBA" id="ARBA00010015"/>
    </source>
</evidence>
<dbReference type="CDD" id="cd21036">
    <property type="entry name" value="WH_MUS81"/>
    <property type="match status" value="1"/>
</dbReference>
<dbReference type="InterPro" id="IPR047417">
    <property type="entry name" value="WHD_MUS81"/>
</dbReference>
<dbReference type="Proteomes" id="UP000646827">
    <property type="component" value="Unassembled WGS sequence"/>
</dbReference>
<dbReference type="InterPro" id="IPR036388">
    <property type="entry name" value="WH-like_DNA-bd_sf"/>
</dbReference>
<feature type="region of interest" description="Disordered" evidence="15">
    <location>
        <begin position="387"/>
        <end position="413"/>
    </location>
</feature>
<keyword evidence="13" id="KW-0469">Meiosis</keyword>
<keyword evidence="5 14" id="KW-0479">Metal-binding</keyword>
<name>A0A8H7VRZ2_9FUNG</name>
<dbReference type="CDD" id="cd20074">
    <property type="entry name" value="XPF_nuclease_Mus81"/>
    <property type="match status" value="1"/>
</dbReference>
<dbReference type="SMART" id="SM00891">
    <property type="entry name" value="ERCC4"/>
    <property type="match status" value="1"/>
</dbReference>
<dbReference type="GO" id="GO:0031297">
    <property type="term" value="P:replication fork processing"/>
    <property type="evidence" value="ECO:0007669"/>
    <property type="project" value="UniProtKB-ARBA"/>
</dbReference>
<feature type="domain" description="ERCC4" evidence="16">
    <location>
        <begin position="800"/>
        <end position="900"/>
    </location>
</feature>
<keyword evidence="7 14" id="KW-0227">DNA damage</keyword>
<dbReference type="GO" id="GO:0005634">
    <property type="term" value="C:nucleus"/>
    <property type="evidence" value="ECO:0007669"/>
    <property type="project" value="UniProtKB-SubCell"/>
</dbReference>
<dbReference type="GO" id="GO:0000712">
    <property type="term" value="P:resolution of meiotic recombination intermediates"/>
    <property type="evidence" value="ECO:0007669"/>
    <property type="project" value="TreeGrafter"/>
</dbReference>
<evidence type="ECO:0000256" key="5">
    <source>
        <dbReference type="ARBA" id="ARBA00022723"/>
    </source>
</evidence>
<evidence type="ECO:0000313" key="17">
    <source>
        <dbReference type="EMBL" id="KAG2224874.1"/>
    </source>
</evidence>
<dbReference type="EMBL" id="JAEPRB010000036">
    <property type="protein sequence ID" value="KAG2224874.1"/>
    <property type="molecule type" value="Genomic_DNA"/>
</dbReference>
<comment type="function">
    <text evidence="14">Interacts with EME1 to form a DNA structure-specific endonuclease with substrate preference for branched DNA structures with a 5'-end at the branch nick. Typical substrates include 3'-flap structures, D-loops, replication forks and nicked Holliday junctions. May be required in mitosis for the processing of stalled or collapsed replication fork intermediates. May be required in meiosis for the repair of meiosis-specific double strand breaks subsequent to single-end invasion (SEI).</text>
</comment>
<evidence type="ECO:0000256" key="2">
    <source>
        <dbReference type="ARBA" id="ARBA00004123"/>
    </source>
</evidence>
<evidence type="ECO:0000256" key="15">
    <source>
        <dbReference type="SAM" id="MobiDB-lite"/>
    </source>
</evidence>
<evidence type="ECO:0000256" key="8">
    <source>
        <dbReference type="ARBA" id="ARBA00022801"/>
    </source>
</evidence>
<feature type="compositionally biased region" description="Polar residues" evidence="15">
    <location>
        <begin position="482"/>
        <end position="498"/>
    </location>
</feature>
<evidence type="ECO:0000256" key="6">
    <source>
        <dbReference type="ARBA" id="ARBA00022759"/>
    </source>
</evidence>
<evidence type="ECO:0000313" key="18">
    <source>
        <dbReference type="Proteomes" id="UP000646827"/>
    </source>
</evidence>
<keyword evidence="12 14" id="KW-0539">Nucleus</keyword>
<evidence type="ECO:0000256" key="10">
    <source>
        <dbReference type="ARBA" id="ARBA00023172"/>
    </source>
</evidence>
<dbReference type="FunFam" id="3.40.50.10130:FF:000003">
    <property type="entry name" value="Crossover junction endonuclease MUS81"/>
    <property type="match status" value="1"/>
</dbReference>
<dbReference type="Pfam" id="PF21136">
    <property type="entry name" value="WHD_MUS81"/>
    <property type="match status" value="1"/>
</dbReference>
<organism evidence="17 18">
    <name type="scientific">Circinella minor</name>
    <dbReference type="NCBI Taxonomy" id="1195481"/>
    <lineage>
        <taxon>Eukaryota</taxon>
        <taxon>Fungi</taxon>
        <taxon>Fungi incertae sedis</taxon>
        <taxon>Mucoromycota</taxon>
        <taxon>Mucoromycotina</taxon>
        <taxon>Mucoromycetes</taxon>
        <taxon>Mucorales</taxon>
        <taxon>Lichtheimiaceae</taxon>
        <taxon>Circinella</taxon>
    </lineage>
</organism>
<dbReference type="InterPro" id="IPR033309">
    <property type="entry name" value="Mus81"/>
</dbReference>
<dbReference type="Pfam" id="PF21292">
    <property type="entry name" value="EME1-MUS81_C"/>
    <property type="match status" value="1"/>
</dbReference>
<dbReference type="Gene3D" id="1.10.10.10">
    <property type="entry name" value="Winged helix-like DNA-binding domain superfamily/Winged helix DNA-binding domain"/>
    <property type="match status" value="1"/>
</dbReference>
<dbReference type="SUPFAM" id="SSF47802">
    <property type="entry name" value="DNA polymerase beta, N-terminal domain-like"/>
    <property type="match status" value="1"/>
</dbReference>
<dbReference type="InterPro" id="IPR011335">
    <property type="entry name" value="Restrct_endonuc-II-like"/>
</dbReference>
<dbReference type="InterPro" id="IPR027421">
    <property type="entry name" value="DNA_pol_lamdba_lyase_dom_sf"/>
</dbReference>
<dbReference type="PANTHER" id="PTHR13451">
    <property type="entry name" value="CLASS II CROSSOVER JUNCTION ENDONUCLEASE MUS81"/>
    <property type="match status" value="1"/>
</dbReference>
<keyword evidence="18" id="KW-1185">Reference proteome</keyword>
<dbReference type="InterPro" id="IPR042530">
    <property type="entry name" value="EME1/EME2_C"/>
</dbReference>
<dbReference type="Pfam" id="PF14716">
    <property type="entry name" value="HHH_8"/>
    <property type="match status" value="1"/>
</dbReference>
<dbReference type="AlphaFoldDB" id="A0A8H7VRZ2"/>
<evidence type="ECO:0000256" key="9">
    <source>
        <dbReference type="ARBA" id="ARBA00022842"/>
    </source>
</evidence>
<dbReference type="GO" id="GO:0003677">
    <property type="term" value="F:DNA binding"/>
    <property type="evidence" value="ECO:0007669"/>
    <property type="project" value="UniProtKB-UniRule"/>
</dbReference>
<protein>
    <recommendedName>
        <fullName evidence="14">Crossover junction endonuclease MUS81</fullName>
        <ecNumber evidence="14">3.1.22.-</ecNumber>
    </recommendedName>
</protein>
<keyword evidence="4 14" id="KW-0540">Nuclease</keyword>
<proteinExistence type="inferred from homology"/>
<comment type="caution">
    <text evidence="17">The sequence shown here is derived from an EMBL/GenBank/DDBJ whole genome shotgun (WGS) entry which is preliminary data.</text>
</comment>
<feature type="compositionally biased region" description="Polar residues" evidence="15">
    <location>
        <begin position="525"/>
        <end position="547"/>
    </location>
</feature>
<keyword evidence="9 14" id="KW-0460">Magnesium</keyword>
<sequence>MGRPKPICGNPLWRDWIKEWCDEEQARGSKIYFTYKKALNSLNACHQEFTHPSETKQLHGIGDSIAGRLEKKLKKYCEENGLPMPQRNKGKRRTYMSEITDDLTNSQPKRQKPRTYIPKYRTGGYAILLALLEHRECNNHVNVSKDQIIRLAEDHCDASFDMAEATNKTYTAWASMKTLMDKGYVWKHGSPPTFALTDTGYEIALKLKMTAENSGGSATGSLSQNNRPRQQQRHRDDSSDMEEEVDLSLYVTNPEEYRSSNIASSSNNNNSLQQSSSPRNTNYFNQQNIWNDHENSDGEEEVDLSLYVMEPDKYRSSTNSNNNTNNPSQQQQRRLTAAAAAEARRDSNSQNFQNLWNQSYNNSINTSSQEQSSAIEKQQSITNRSFQNSWNQGYNNNNSSQQRGSESSSRGVTDNINFRNVWNLGYHDDRTSDMGGEEEEVDLSLYVTDPEKYRAATNTTTNNNNNNNTSSSQRQQRQQQRLSSEALTSLQSTSLINRQNKRKKVYRDDNDEDPVDLNMYVTDPAKSQTEIASFSQPRQRDTSTQISLVDDDETESYGPSNVMDNEIFSRYQPPPLDQETTSLHLSSYQPIDFDDDNDVIALDSPTLQAVPPSPLPTSLSQPFLSSLPDPDEISIPDSEFGSQNLNSFQYTYLDNSNKPVRHISQAAVDIQGIHEIGEGGKLWYKIQYSSGQYAHPRTDKLRNVELGNDNTYTGYIAEDDCEIICPGLPEASLLPLNHEGEDNFWPETIAATPNVVCDTRSSSPSFIDSQSAPDSQLSVPPSASQMDAFIEYLPDSYEITLIVDTREIKLRTNRDYFVEQLTARGIRVIKRALELGDMLWVAQKKGSKSSRDELFLDYVVERKRMDDLASSIKDGRFDEQKYRLRHSGAKKVFYIIEEYNKEEVMMNGAQMIQTAMSSTQVVDGFFLKRTATINDTIDYLVTLTKMIQQTYHNVTLYRIPDHLISRTDYLEKKKRYGKNHLITYSIYSGLNSKSDTLTLKDLYLRMLMAIRGVSAEKASSLMTIYPTPSQLLQAYKFKSEEEAKGLAKKMTKDSIGRRRWGQSLSEKLWEVWGKSQ</sequence>
<comment type="subunit">
    <text evidence="14">Interacts with EME1.</text>
</comment>
<keyword evidence="11 14" id="KW-0234">DNA repair</keyword>
<dbReference type="FunFam" id="1.10.150.110:FF:000001">
    <property type="entry name" value="Putative Crossover junction endonuclease MUS81"/>
    <property type="match status" value="1"/>
</dbReference>
<dbReference type="EC" id="3.1.22.-" evidence="14"/>
<feature type="region of interest" description="Disordered" evidence="15">
    <location>
        <begin position="313"/>
        <end position="348"/>
    </location>
</feature>